<dbReference type="Proteomes" id="UP001266305">
    <property type="component" value="Unassembled WGS sequence"/>
</dbReference>
<dbReference type="EMBL" id="JASSZA010000009">
    <property type="protein sequence ID" value="KAK2101728.1"/>
    <property type="molecule type" value="Genomic_DNA"/>
</dbReference>
<gene>
    <name evidence="1" type="primary">TTC5</name>
    <name evidence="1" type="ORF">P7K49_019394</name>
</gene>
<organism evidence="1 2">
    <name type="scientific">Saguinus oedipus</name>
    <name type="common">Cotton-top tamarin</name>
    <name type="synonym">Oedipomidas oedipus</name>
    <dbReference type="NCBI Taxonomy" id="9490"/>
    <lineage>
        <taxon>Eukaryota</taxon>
        <taxon>Metazoa</taxon>
        <taxon>Chordata</taxon>
        <taxon>Craniata</taxon>
        <taxon>Vertebrata</taxon>
        <taxon>Euteleostomi</taxon>
        <taxon>Mammalia</taxon>
        <taxon>Eutheria</taxon>
        <taxon>Euarchontoglires</taxon>
        <taxon>Primates</taxon>
        <taxon>Haplorrhini</taxon>
        <taxon>Platyrrhini</taxon>
        <taxon>Cebidae</taxon>
        <taxon>Callitrichinae</taxon>
        <taxon>Saguinus</taxon>
    </lineage>
</organism>
<evidence type="ECO:0000313" key="1">
    <source>
        <dbReference type="EMBL" id="KAK2101728.1"/>
    </source>
</evidence>
<reference evidence="1 2" key="1">
    <citation type="submission" date="2023-05" db="EMBL/GenBank/DDBJ databases">
        <title>B98-5 Cell Line De Novo Hybrid Assembly: An Optical Mapping Approach.</title>
        <authorList>
            <person name="Kananen K."/>
            <person name="Auerbach J.A."/>
            <person name="Kautto E."/>
            <person name="Blachly J.S."/>
        </authorList>
    </citation>
    <scope>NUCLEOTIDE SEQUENCE [LARGE SCALE GENOMIC DNA]</scope>
    <source>
        <strain evidence="1">B95-8</strain>
        <tissue evidence="1">Cell line</tissue>
    </source>
</reference>
<comment type="caution">
    <text evidence="1">The sequence shown here is derived from an EMBL/GenBank/DDBJ whole genome shotgun (WGS) entry which is preliminary data.</text>
</comment>
<feature type="non-terminal residue" evidence="1">
    <location>
        <position position="73"/>
    </location>
</feature>
<evidence type="ECO:0000313" key="2">
    <source>
        <dbReference type="Proteomes" id="UP001266305"/>
    </source>
</evidence>
<name>A0ABQ9UXD1_SAGOE</name>
<dbReference type="Gene3D" id="1.25.40.10">
    <property type="entry name" value="Tetratricopeptide repeat domain"/>
    <property type="match status" value="1"/>
</dbReference>
<dbReference type="InterPro" id="IPR011990">
    <property type="entry name" value="TPR-like_helical_dom_sf"/>
</dbReference>
<proteinExistence type="predicted"/>
<protein>
    <submittedName>
        <fullName evidence="1">Tetratricopeptide repeat protein 5</fullName>
    </submittedName>
</protein>
<keyword evidence="2" id="KW-1185">Reference proteome</keyword>
<accession>A0ABQ9UXD1</accession>
<sequence>MANEKEEVRQILQKQQELVDQLYSFQDCNFKTRSVENAGGKQQDVQEEMQKSLKEMLKTLWQTEEVVGLIQGK</sequence>